<evidence type="ECO:0000313" key="3">
    <source>
        <dbReference type="Proteomes" id="UP000472264"/>
    </source>
</evidence>
<feature type="region of interest" description="Disordered" evidence="1">
    <location>
        <begin position="1"/>
        <end position="28"/>
    </location>
</feature>
<dbReference type="Pfam" id="PF11035">
    <property type="entry name" value="SNAPC2"/>
    <property type="match status" value="1"/>
</dbReference>
<evidence type="ECO:0000256" key="1">
    <source>
        <dbReference type="SAM" id="MobiDB-lite"/>
    </source>
</evidence>
<feature type="compositionally biased region" description="Polar residues" evidence="1">
    <location>
        <begin position="204"/>
        <end position="219"/>
    </location>
</feature>
<feature type="compositionally biased region" description="Basic and acidic residues" evidence="1">
    <location>
        <begin position="456"/>
        <end position="469"/>
    </location>
</feature>
<feature type="compositionally biased region" description="Low complexity" evidence="1">
    <location>
        <begin position="287"/>
        <end position="306"/>
    </location>
</feature>
<feature type="region of interest" description="Disordered" evidence="1">
    <location>
        <begin position="445"/>
        <end position="506"/>
    </location>
</feature>
<dbReference type="Proteomes" id="UP000472264">
    <property type="component" value="Chromosome 18"/>
</dbReference>
<dbReference type="GO" id="GO:0016251">
    <property type="term" value="F:RNA polymerase II general transcription initiation factor activity"/>
    <property type="evidence" value="ECO:0007669"/>
    <property type="project" value="InterPro"/>
</dbReference>
<dbReference type="OMA" id="APIEVWI"/>
<dbReference type="CTD" id="6618"/>
<evidence type="ECO:0008006" key="4">
    <source>
        <dbReference type="Google" id="ProtNLM"/>
    </source>
</evidence>
<dbReference type="PANTHER" id="PTHR15132:SF1">
    <property type="entry name" value="SNRNA-ACTIVATING PROTEIN COMPLEX SUBUNIT 2"/>
    <property type="match status" value="1"/>
</dbReference>
<dbReference type="RefSeq" id="XP_029382600.1">
    <property type="nucleotide sequence ID" value="XM_029526740.1"/>
</dbReference>
<name>A0A665V9S3_ECHNA</name>
<dbReference type="InterPro" id="IPR021281">
    <property type="entry name" value="SNAPC2"/>
</dbReference>
<dbReference type="GO" id="GO:0009301">
    <property type="term" value="P:snRNA transcription"/>
    <property type="evidence" value="ECO:0007669"/>
    <property type="project" value="InterPro"/>
</dbReference>
<feature type="compositionally biased region" description="Polar residues" evidence="1">
    <location>
        <begin position="488"/>
        <end position="497"/>
    </location>
</feature>
<dbReference type="AlphaFoldDB" id="A0A665V9S3"/>
<proteinExistence type="predicted"/>
<reference evidence="2" key="2">
    <citation type="submission" date="2025-08" db="UniProtKB">
        <authorList>
            <consortium name="Ensembl"/>
        </authorList>
    </citation>
    <scope>IDENTIFICATION</scope>
</reference>
<feature type="region of interest" description="Disordered" evidence="1">
    <location>
        <begin position="287"/>
        <end position="327"/>
    </location>
</feature>
<dbReference type="Ensembl" id="ENSENLT00000029225.1">
    <property type="protein sequence ID" value="ENSENLP00000028375.1"/>
    <property type="gene ID" value="ENSENLG00000012668.1"/>
</dbReference>
<protein>
    <recommendedName>
        <fullName evidence="4">snRNA-activating protein complex subunit 2</fullName>
    </recommendedName>
</protein>
<organism evidence="2 3">
    <name type="scientific">Echeneis naucrates</name>
    <name type="common">Live sharksucker</name>
    <dbReference type="NCBI Taxonomy" id="173247"/>
    <lineage>
        <taxon>Eukaryota</taxon>
        <taxon>Metazoa</taxon>
        <taxon>Chordata</taxon>
        <taxon>Craniata</taxon>
        <taxon>Vertebrata</taxon>
        <taxon>Euteleostomi</taxon>
        <taxon>Actinopterygii</taxon>
        <taxon>Neopterygii</taxon>
        <taxon>Teleostei</taxon>
        <taxon>Neoteleostei</taxon>
        <taxon>Acanthomorphata</taxon>
        <taxon>Carangaria</taxon>
        <taxon>Carangiformes</taxon>
        <taxon>Echeneidae</taxon>
        <taxon>Echeneis</taxon>
    </lineage>
</organism>
<reference evidence="2" key="1">
    <citation type="submission" date="2021-04" db="EMBL/GenBank/DDBJ databases">
        <authorList>
            <consortium name="Wellcome Sanger Institute Data Sharing"/>
        </authorList>
    </citation>
    <scope>NUCLEOTIDE SEQUENCE [LARGE SCALE GENOMIC DNA]</scope>
</reference>
<dbReference type="PANTHER" id="PTHR15132">
    <property type="entry name" value="SNRNA-ACTIVATING PROTEIN COMPLEX SUBUNIT 2"/>
    <property type="match status" value="1"/>
</dbReference>
<dbReference type="GeneID" id="115059134"/>
<dbReference type="GO" id="GO:0016604">
    <property type="term" value="C:nuclear body"/>
    <property type="evidence" value="ECO:0007669"/>
    <property type="project" value="TreeGrafter"/>
</dbReference>
<feature type="region of interest" description="Disordered" evidence="1">
    <location>
        <begin position="201"/>
        <end position="259"/>
    </location>
</feature>
<sequence>MKPPPRTRNKPERSLTFEPVSESSVKQNCTWQRPEQRKLLSGLRRLSRAGGRCGDIDYDHLSKQLPSRSVAEIQAVVDCLKNKVISRASLKMKQIKWEEKRSRKPIEVWTDMASAVVGTLERPITCAFSQMLIVSSTEPCTLRYCDPPQVLRTPTDENRPVGRTIRLPVRGLCPGAKSSLPLQVPRTSATTLGLAISKIRVPNNKFSPPQQQPSPTARSPLTRPSHLPGTEASPAVPPTDQQPEPLVSEHITPSSGSVTDAKTQSCAIVFQTTQEHAATTPTVISRSLSFSSSSSPSSSGPSSATSLMPPSSTAAGPGPISCSTHPLSPLSSPAAGVGVKFGRTCKCTKQHSPRSLGVKCIVDFERIYRYLSAIHQPTDECHLTPMESAIMLDLLMSLPEELPLLDCTSLHKHLVQVYQSFSAPTDSQMAKLLFKNLKGGPCAQPEGWNVGSGTRQGDEQSSDRTDSRDVVGSTGKKLHTGEAEGKPPQSNNTSNQPGKEDMMGFCRPLNPFMVPLKLLKRRSNIS</sequence>
<dbReference type="OrthoDB" id="5990578at2759"/>
<accession>A0A665V9S3</accession>
<reference evidence="2" key="3">
    <citation type="submission" date="2025-09" db="UniProtKB">
        <authorList>
            <consortium name="Ensembl"/>
        </authorList>
    </citation>
    <scope>IDENTIFICATION</scope>
</reference>
<keyword evidence="3" id="KW-1185">Reference proteome</keyword>
<evidence type="ECO:0000313" key="2">
    <source>
        <dbReference type="Ensembl" id="ENSENLP00000028375.1"/>
    </source>
</evidence>
<dbReference type="FunCoup" id="A0A665V9S3">
    <property type="interactions" value="986"/>
</dbReference>
<gene>
    <name evidence="2" type="primary">snapc2</name>
</gene>
<dbReference type="InParanoid" id="A0A665V9S3"/>